<dbReference type="AlphaFoldDB" id="A0A368KPZ0"/>
<comment type="caution">
    <text evidence="1">The sequence shown here is derived from an EMBL/GenBank/DDBJ whole genome shotgun (WGS) entry which is preliminary data.</text>
</comment>
<evidence type="ECO:0000313" key="2">
    <source>
        <dbReference type="Proteomes" id="UP000253562"/>
    </source>
</evidence>
<name>A0A368KPZ0_9BACT</name>
<proteinExistence type="predicted"/>
<dbReference type="Proteomes" id="UP000253562">
    <property type="component" value="Unassembled WGS sequence"/>
</dbReference>
<dbReference type="EMBL" id="QPEX01000039">
    <property type="protein sequence ID" value="RCS43234.1"/>
    <property type="molecule type" value="Genomic_DNA"/>
</dbReference>
<reference evidence="1 2" key="1">
    <citation type="submission" date="2018-07" db="EMBL/GenBank/DDBJ databases">
        <title>Comparative genomes isolates from brazilian mangrove.</title>
        <authorList>
            <person name="De Araujo J.E."/>
            <person name="Taketani R.G."/>
            <person name="Silva M.C.P."/>
            <person name="Lourenco M.V."/>
            <person name="Oliveira V.M."/>
            <person name="Andreote F.D."/>
        </authorList>
    </citation>
    <scope>NUCLEOTIDE SEQUENCE [LARGE SCALE GENOMIC DNA]</scope>
    <source>
        <strain evidence="1 2">HEX PRIS-MGV</strain>
    </source>
</reference>
<accession>A0A368KPZ0</accession>
<dbReference type="OrthoDB" id="9903810at2"/>
<protein>
    <submittedName>
        <fullName evidence="1">Uncharacterized protein</fullName>
    </submittedName>
</protein>
<evidence type="ECO:0000313" key="1">
    <source>
        <dbReference type="EMBL" id="RCS43234.1"/>
    </source>
</evidence>
<organism evidence="1 2">
    <name type="scientific">Bremerella cremea</name>
    <dbReference type="NCBI Taxonomy" id="1031537"/>
    <lineage>
        <taxon>Bacteria</taxon>
        <taxon>Pseudomonadati</taxon>
        <taxon>Planctomycetota</taxon>
        <taxon>Planctomycetia</taxon>
        <taxon>Pirellulales</taxon>
        <taxon>Pirellulaceae</taxon>
        <taxon>Bremerella</taxon>
    </lineage>
</organism>
<dbReference type="RefSeq" id="WP_114370930.1">
    <property type="nucleotide sequence ID" value="NZ_QPEX01000039.1"/>
</dbReference>
<sequence>MFWKKPHKRPECRCNCGAIEKLVHDRRSPLRYCVDQAAYYLRTANSQFLVNCCPMCGSPVRFAWTPLELTEQQQAILKQLQQEVTTADDIEPKLGPPDAVGELVRETDKARELPGGTVVCQRTWTYRRAVPFATICINELNDGSLSWIYTSI</sequence>
<gene>
    <name evidence="1" type="ORF">DTL42_18935</name>
</gene>